<accession>A0A316ZEF6</accession>
<proteinExistence type="predicted"/>
<keyword evidence="9" id="KW-1185">Reference proteome</keyword>
<feature type="compositionally biased region" description="Basic and acidic residues" evidence="5">
    <location>
        <begin position="604"/>
        <end position="615"/>
    </location>
</feature>
<dbReference type="Proteomes" id="UP000245946">
    <property type="component" value="Unassembled WGS sequence"/>
</dbReference>
<evidence type="ECO:0000313" key="8">
    <source>
        <dbReference type="EMBL" id="PWN99414.1"/>
    </source>
</evidence>
<comment type="subcellular location">
    <subcellularLocation>
        <location evidence="1">Membrane</location>
        <topology evidence="1">Multi-pass membrane protein</topology>
    </subcellularLocation>
</comment>
<feature type="transmembrane region" description="Helical" evidence="6">
    <location>
        <begin position="88"/>
        <end position="109"/>
    </location>
</feature>
<sequence>MSLAVNEQQQAAAPVEAERRLSHTAHSDDASSLEKQAGVQTAEAVSRIAGWKVYVMWVGIFLVSYVNGLDNNTMYAYTQAAASEFNSYQLYTALQTMQIVIIATGKFPIAKFSDIFGRAEGYMLALFLYVLGFIIVAASHGFATLMAGVVFYAFGSTGVQIMNQTLLADTVTTQWRGFAIGIVSLPYVINFAVAPRIVNQLAPFANPVHWRWGPGSFAIVVPVACAPVILALYLTQRKAKREGLARPRPYFAKGSYANKSAGQKVASVFSELGRAAQDFDLLGLFILAASFVLVLLAINLAGLANDGWQASHIIAMLVVGGSLLIILGLYEWLLAPRPVIRREFFLNKNVCLAAFFIGLFDFAAFYLAWVPAYTWVQITFDWNSSDATYFSNTQSLCLVVFGIMAGAIAAATKRFKWLLVFGCCIRLLGLGLMIRYRDAASSTVQVVFPQVLQGLGGGFMGILLQVGAQVSVKHQDVAIVTAFVLLWTEIGGACGTAILGSLQNHVLQERLTRYLAPVGATPAQISAAFIAPSGIFAEWPLGSPQRAALIQAWADYVHIALIVACALSAVPIVAACLLTDYKLGNTQNCVSDEPSTGSAPIRQDSNEDLDRKVRV</sequence>
<feature type="transmembrane region" description="Helical" evidence="6">
    <location>
        <begin position="350"/>
        <end position="369"/>
    </location>
</feature>
<dbReference type="GO" id="GO:0005886">
    <property type="term" value="C:plasma membrane"/>
    <property type="evidence" value="ECO:0007669"/>
    <property type="project" value="TreeGrafter"/>
</dbReference>
<feature type="region of interest" description="Disordered" evidence="5">
    <location>
        <begin position="1"/>
        <end position="34"/>
    </location>
</feature>
<dbReference type="InterPro" id="IPR020846">
    <property type="entry name" value="MFS_dom"/>
</dbReference>
<evidence type="ECO:0000256" key="1">
    <source>
        <dbReference type="ARBA" id="ARBA00004141"/>
    </source>
</evidence>
<feature type="transmembrane region" description="Helical" evidence="6">
    <location>
        <begin position="477"/>
        <end position="502"/>
    </location>
</feature>
<dbReference type="OrthoDB" id="2241241at2759"/>
<dbReference type="Pfam" id="PF07690">
    <property type="entry name" value="MFS_1"/>
    <property type="match status" value="1"/>
</dbReference>
<name>A0A316ZEF6_9BASI</name>
<dbReference type="PROSITE" id="PS50850">
    <property type="entry name" value="MFS"/>
    <property type="match status" value="1"/>
</dbReference>
<feature type="transmembrane region" description="Helical" evidence="6">
    <location>
        <begin position="175"/>
        <end position="194"/>
    </location>
</feature>
<keyword evidence="4 6" id="KW-0472">Membrane</keyword>
<dbReference type="GeneID" id="37267675"/>
<dbReference type="SUPFAM" id="SSF103473">
    <property type="entry name" value="MFS general substrate transporter"/>
    <property type="match status" value="1"/>
</dbReference>
<feature type="transmembrane region" description="Helical" evidence="6">
    <location>
        <begin position="310"/>
        <end position="330"/>
    </location>
</feature>
<reference evidence="8 9" key="1">
    <citation type="journal article" date="2018" name="Mol. Biol. Evol.">
        <title>Broad Genomic Sampling Reveals a Smut Pathogenic Ancestry of the Fungal Clade Ustilaginomycotina.</title>
        <authorList>
            <person name="Kijpornyongpan T."/>
            <person name="Mondo S.J."/>
            <person name="Barry K."/>
            <person name="Sandor L."/>
            <person name="Lee J."/>
            <person name="Lipzen A."/>
            <person name="Pangilinan J."/>
            <person name="LaButti K."/>
            <person name="Hainaut M."/>
            <person name="Henrissat B."/>
            <person name="Grigoriev I.V."/>
            <person name="Spatafora J.W."/>
            <person name="Aime M.C."/>
        </authorList>
    </citation>
    <scope>NUCLEOTIDE SEQUENCE [LARGE SCALE GENOMIC DNA]</scope>
    <source>
        <strain evidence="8 9">MCA 4186</strain>
    </source>
</reference>
<evidence type="ECO:0000313" key="9">
    <source>
        <dbReference type="Proteomes" id="UP000245946"/>
    </source>
</evidence>
<dbReference type="InterPro" id="IPR011701">
    <property type="entry name" value="MFS"/>
</dbReference>
<evidence type="ECO:0000256" key="4">
    <source>
        <dbReference type="ARBA" id="ARBA00023136"/>
    </source>
</evidence>
<evidence type="ECO:0000256" key="5">
    <source>
        <dbReference type="SAM" id="MobiDB-lite"/>
    </source>
</evidence>
<dbReference type="EMBL" id="KZ819288">
    <property type="protein sequence ID" value="PWN99414.1"/>
    <property type="molecule type" value="Genomic_DNA"/>
</dbReference>
<feature type="transmembrane region" description="Helical" evidence="6">
    <location>
        <begin position="121"/>
        <end position="139"/>
    </location>
</feature>
<feature type="transmembrane region" description="Helical" evidence="6">
    <location>
        <begin position="389"/>
        <end position="410"/>
    </location>
</feature>
<dbReference type="RefSeq" id="XP_025599693.1">
    <property type="nucleotide sequence ID" value="XM_025740129.1"/>
</dbReference>
<evidence type="ECO:0000256" key="2">
    <source>
        <dbReference type="ARBA" id="ARBA00022692"/>
    </source>
</evidence>
<feature type="transmembrane region" description="Helical" evidence="6">
    <location>
        <begin position="214"/>
        <end position="234"/>
    </location>
</feature>
<dbReference type="Gene3D" id="1.20.1250.20">
    <property type="entry name" value="MFS general substrate transporter like domains"/>
    <property type="match status" value="2"/>
</dbReference>
<feature type="domain" description="Major facilitator superfamily (MFS) profile" evidence="7">
    <location>
        <begin position="56"/>
        <end position="583"/>
    </location>
</feature>
<dbReference type="PANTHER" id="PTHR23501:SF87">
    <property type="entry name" value="SIDEROPHORE IRON TRANSPORTER 2"/>
    <property type="match status" value="1"/>
</dbReference>
<feature type="transmembrane region" description="Helical" evidence="6">
    <location>
        <begin position="281"/>
        <end position="304"/>
    </location>
</feature>
<protein>
    <submittedName>
        <fullName evidence="8">MFS general substrate transporter</fullName>
    </submittedName>
</protein>
<organism evidence="8 9">
    <name type="scientific">Tilletiopsis washingtonensis</name>
    <dbReference type="NCBI Taxonomy" id="58919"/>
    <lineage>
        <taxon>Eukaryota</taxon>
        <taxon>Fungi</taxon>
        <taxon>Dikarya</taxon>
        <taxon>Basidiomycota</taxon>
        <taxon>Ustilaginomycotina</taxon>
        <taxon>Exobasidiomycetes</taxon>
        <taxon>Entylomatales</taxon>
        <taxon>Entylomatales incertae sedis</taxon>
        <taxon>Tilletiopsis</taxon>
    </lineage>
</organism>
<dbReference type="InterPro" id="IPR036259">
    <property type="entry name" value="MFS_trans_sf"/>
</dbReference>
<evidence type="ECO:0000256" key="3">
    <source>
        <dbReference type="ARBA" id="ARBA00022989"/>
    </source>
</evidence>
<feature type="compositionally biased region" description="Low complexity" evidence="5">
    <location>
        <begin position="1"/>
        <end position="15"/>
    </location>
</feature>
<dbReference type="STRING" id="58919.A0A316ZEF6"/>
<feature type="transmembrane region" description="Helical" evidence="6">
    <location>
        <begin position="556"/>
        <end position="578"/>
    </location>
</feature>
<keyword evidence="2 6" id="KW-0812">Transmembrane</keyword>
<feature type="compositionally biased region" description="Basic and acidic residues" evidence="5">
    <location>
        <begin position="16"/>
        <end position="29"/>
    </location>
</feature>
<dbReference type="GO" id="GO:0022857">
    <property type="term" value="F:transmembrane transporter activity"/>
    <property type="evidence" value="ECO:0007669"/>
    <property type="project" value="InterPro"/>
</dbReference>
<gene>
    <name evidence="8" type="ORF">FA09DRAFT_295647</name>
</gene>
<dbReference type="PANTHER" id="PTHR23501">
    <property type="entry name" value="MAJOR FACILITATOR SUPERFAMILY"/>
    <property type="match status" value="1"/>
</dbReference>
<evidence type="ECO:0000259" key="7">
    <source>
        <dbReference type="PROSITE" id="PS50850"/>
    </source>
</evidence>
<keyword evidence="3 6" id="KW-1133">Transmembrane helix</keyword>
<feature type="transmembrane region" description="Helical" evidence="6">
    <location>
        <begin position="417"/>
        <end position="436"/>
    </location>
</feature>
<feature type="region of interest" description="Disordered" evidence="5">
    <location>
        <begin position="591"/>
        <end position="615"/>
    </location>
</feature>
<evidence type="ECO:0000256" key="6">
    <source>
        <dbReference type="SAM" id="Phobius"/>
    </source>
</evidence>
<dbReference type="AlphaFoldDB" id="A0A316ZEF6"/>
<feature type="transmembrane region" description="Helical" evidence="6">
    <location>
        <begin position="51"/>
        <end position="68"/>
    </location>
</feature>